<evidence type="ECO:0000256" key="4">
    <source>
        <dbReference type="SAM" id="Phobius"/>
    </source>
</evidence>
<keyword evidence="2" id="KW-0808">Transferase</keyword>
<feature type="transmembrane region" description="Helical" evidence="4">
    <location>
        <begin position="60"/>
        <end position="91"/>
    </location>
</feature>
<evidence type="ECO:0000256" key="3">
    <source>
        <dbReference type="ARBA" id="ARBA00022691"/>
    </source>
</evidence>
<keyword evidence="3" id="KW-0949">S-adenosyl-L-methionine</keyword>
<keyword evidence="4" id="KW-0812">Transmembrane</keyword>
<keyword evidence="6" id="KW-1185">Reference proteome</keyword>
<dbReference type="EMBL" id="JAQQXT010000014">
    <property type="protein sequence ID" value="MDC8773791.1"/>
    <property type="molecule type" value="Genomic_DNA"/>
</dbReference>
<sequence length="248" mass="27056">MHLLRWPLPALLSWAAAWASFTGLMAAGLTIGPAMSASALLGAGLALLHQARWRRLIVALGFPLSMLVVLRSAALPAWTWLLPLALLALAYPRRTWSDAPWFPTPQGALTALRKLAPLPANAAILDAGCGLGHGLRELHRAYPDARIEGIEWSGLLASLAAMRCRWAKIHRGDMWAQDWSPFALVYVFQRPETMGRVWSKACRELPPTAYLVSLDFEISGQAPLATLALGRGHSLWVYRPGSPTSESP</sequence>
<comment type="caution">
    <text evidence="5">The sequence shown here is derived from an EMBL/GenBank/DDBJ whole genome shotgun (WGS) entry which is preliminary data.</text>
</comment>
<dbReference type="GO" id="GO:0008168">
    <property type="term" value="F:methyltransferase activity"/>
    <property type="evidence" value="ECO:0007669"/>
    <property type="project" value="UniProtKB-KW"/>
</dbReference>
<name>A0ABT5KLR0_9BURK</name>
<dbReference type="Gene3D" id="3.40.50.150">
    <property type="entry name" value="Vaccinia Virus protein VP39"/>
    <property type="match status" value="1"/>
</dbReference>
<keyword evidence="1 5" id="KW-0489">Methyltransferase</keyword>
<dbReference type="GO" id="GO:0032259">
    <property type="term" value="P:methylation"/>
    <property type="evidence" value="ECO:0007669"/>
    <property type="project" value="UniProtKB-KW"/>
</dbReference>
<proteinExistence type="predicted"/>
<protein>
    <submittedName>
        <fullName evidence="5">Class I SAM-dependent methyltransferase</fullName>
    </submittedName>
</protein>
<dbReference type="InterPro" id="IPR026170">
    <property type="entry name" value="FAM173A/B"/>
</dbReference>
<evidence type="ECO:0000256" key="2">
    <source>
        <dbReference type="ARBA" id="ARBA00022679"/>
    </source>
</evidence>
<gene>
    <name evidence="5" type="ORF">PRZ03_19635</name>
</gene>
<keyword evidence="4" id="KW-0472">Membrane</keyword>
<evidence type="ECO:0000313" key="6">
    <source>
        <dbReference type="Proteomes" id="UP001221189"/>
    </source>
</evidence>
<dbReference type="RefSeq" id="WP_273601915.1">
    <property type="nucleotide sequence ID" value="NZ_JAQQXT010000014.1"/>
</dbReference>
<dbReference type="InterPro" id="IPR029063">
    <property type="entry name" value="SAM-dependent_MTases_sf"/>
</dbReference>
<dbReference type="Proteomes" id="UP001221189">
    <property type="component" value="Unassembled WGS sequence"/>
</dbReference>
<evidence type="ECO:0000313" key="5">
    <source>
        <dbReference type="EMBL" id="MDC8773791.1"/>
    </source>
</evidence>
<dbReference type="PANTHER" id="PTHR13610:SF9">
    <property type="entry name" value="FI06469P"/>
    <property type="match status" value="1"/>
</dbReference>
<reference evidence="5 6" key="1">
    <citation type="submission" date="2022-10" db="EMBL/GenBank/DDBJ databases">
        <title>Paucibacter sp. hw1 Genome sequencing.</title>
        <authorList>
            <person name="Park S."/>
        </authorList>
    </citation>
    <scope>NUCLEOTIDE SEQUENCE [LARGE SCALE GENOMIC DNA]</scope>
    <source>
        <strain evidence="6">hw1</strain>
    </source>
</reference>
<keyword evidence="4" id="KW-1133">Transmembrane helix</keyword>
<dbReference type="PANTHER" id="PTHR13610">
    <property type="entry name" value="METHYLTRANSFERASE DOMAIN-CONTAINING PROTEIN"/>
    <property type="match status" value="1"/>
</dbReference>
<accession>A0ABT5KLR0</accession>
<organism evidence="5 6">
    <name type="scientific">Roseateles albus</name>
    <dbReference type="NCBI Taxonomy" id="2987525"/>
    <lineage>
        <taxon>Bacteria</taxon>
        <taxon>Pseudomonadati</taxon>
        <taxon>Pseudomonadota</taxon>
        <taxon>Betaproteobacteria</taxon>
        <taxon>Burkholderiales</taxon>
        <taxon>Sphaerotilaceae</taxon>
        <taxon>Roseateles</taxon>
    </lineage>
</organism>
<evidence type="ECO:0000256" key="1">
    <source>
        <dbReference type="ARBA" id="ARBA00022603"/>
    </source>
</evidence>
<dbReference type="SUPFAM" id="SSF53335">
    <property type="entry name" value="S-adenosyl-L-methionine-dependent methyltransferases"/>
    <property type="match status" value="1"/>
</dbReference>